<evidence type="ECO:0000313" key="7">
    <source>
        <dbReference type="EMBL" id="GIO43907.1"/>
    </source>
</evidence>
<dbReference type="PRINTS" id="PR00036">
    <property type="entry name" value="HTHLACI"/>
</dbReference>
<dbReference type="Pfam" id="PF13377">
    <property type="entry name" value="Peripla_BP_3"/>
    <property type="match status" value="1"/>
</dbReference>
<dbReference type="PROSITE" id="PS50932">
    <property type="entry name" value="HTH_LACI_2"/>
    <property type="match status" value="1"/>
</dbReference>
<dbReference type="SUPFAM" id="SSF53822">
    <property type="entry name" value="Periplasmic binding protein-like I"/>
    <property type="match status" value="1"/>
</dbReference>
<dbReference type="Gene3D" id="3.40.50.2300">
    <property type="match status" value="2"/>
</dbReference>
<sequence>MSVNSKTTINDVARLAGVSKSTVSQYLNGRFNYMSEATRERIAKVIEDLDYRPNGLARSLKQNRTFLVGIIVADLSYSLSITCIQAIENELQDRGIQVIICNADENPDKEADYIETLLARQVDGLILFPTGDVSAPYQQLLEAGVPFVLMDRLLEQVTARSILLDNEMAVKIGIEELVRAGHHAIGMITLPLTAQPITPRKERVSGYRRAMLEAGLPLREEYLISVPAEEVADSLEQLLALPEPPTALLAGNDIVLGEVLKAANRLKLTIPEQLSIIGIDAADFAEVYNPAITTIKQPAYEMGSQAARILLASIEDRETGLPITYRFPPALQRGESVLKRGCPKSDHKMN</sequence>
<feature type="domain" description="HTH cro/C1-type" evidence="6">
    <location>
        <begin position="8"/>
        <end position="30"/>
    </location>
</feature>
<evidence type="ECO:0000259" key="5">
    <source>
        <dbReference type="PROSITE" id="PS50932"/>
    </source>
</evidence>
<dbReference type="InterPro" id="IPR000843">
    <property type="entry name" value="HTH_LacI"/>
</dbReference>
<keyword evidence="4" id="KW-0804">Transcription</keyword>
<keyword evidence="1" id="KW-0678">Repressor</keyword>
<gene>
    <name evidence="7" type="primary">kdgR</name>
    <name evidence="7" type="ORF">J41TS4_36650</name>
</gene>
<dbReference type="SUPFAM" id="SSF47413">
    <property type="entry name" value="lambda repressor-like DNA-binding domains"/>
    <property type="match status" value="1"/>
</dbReference>
<dbReference type="PANTHER" id="PTHR30146">
    <property type="entry name" value="LACI-RELATED TRANSCRIPTIONAL REPRESSOR"/>
    <property type="match status" value="1"/>
</dbReference>
<comment type="caution">
    <text evidence="7">The sequence shown here is derived from an EMBL/GenBank/DDBJ whole genome shotgun (WGS) entry which is preliminary data.</text>
</comment>
<organism evidence="7 8">
    <name type="scientific">Paenibacillus apis</name>
    <dbReference type="NCBI Taxonomy" id="1792174"/>
    <lineage>
        <taxon>Bacteria</taxon>
        <taxon>Bacillati</taxon>
        <taxon>Bacillota</taxon>
        <taxon>Bacilli</taxon>
        <taxon>Bacillales</taxon>
        <taxon>Paenibacillaceae</taxon>
        <taxon>Paenibacillus</taxon>
    </lineage>
</organism>
<evidence type="ECO:0000313" key="8">
    <source>
        <dbReference type="Proteomes" id="UP000678895"/>
    </source>
</evidence>
<dbReference type="PANTHER" id="PTHR30146:SF148">
    <property type="entry name" value="HTH-TYPE TRANSCRIPTIONAL REPRESSOR PURR-RELATED"/>
    <property type="match status" value="1"/>
</dbReference>
<dbReference type="InterPro" id="IPR001387">
    <property type="entry name" value="Cro/C1-type_HTH"/>
</dbReference>
<dbReference type="SMART" id="SM00354">
    <property type="entry name" value="HTH_LACI"/>
    <property type="match status" value="1"/>
</dbReference>
<dbReference type="GO" id="GO:0003700">
    <property type="term" value="F:DNA-binding transcription factor activity"/>
    <property type="evidence" value="ECO:0007669"/>
    <property type="project" value="TreeGrafter"/>
</dbReference>
<reference evidence="7" key="1">
    <citation type="submission" date="2021-03" db="EMBL/GenBank/DDBJ databases">
        <title>Antimicrobial resistance genes in bacteria isolated from Japanese honey, and their potential for conferring macrolide and lincosamide resistance in the American foulbrood pathogen Paenibacillus larvae.</title>
        <authorList>
            <person name="Okamoto M."/>
            <person name="Kumagai M."/>
            <person name="Kanamori H."/>
            <person name="Takamatsu D."/>
        </authorList>
    </citation>
    <scope>NUCLEOTIDE SEQUENCE</scope>
    <source>
        <strain evidence="7">J41TS4</strain>
    </source>
</reference>
<dbReference type="InterPro" id="IPR046335">
    <property type="entry name" value="LacI/GalR-like_sensor"/>
</dbReference>
<evidence type="ECO:0000259" key="6">
    <source>
        <dbReference type="PROSITE" id="PS50943"/>
    </source>
</evidence>
<dbReference type="Proteomes" id="UP000678895">
    <property type="component" value="Unassembled WGS sequence"/>
</dbReference>
<dbReference type="GO" id="GO:0000976">
    <property type="term" value="F:transcription cis-regulatory region binding"/>
    <property type="evidence" value="ECO:0007669"/>
    <property type="project" value="TreeGrafter"/>
</dbReference>
<feature type="domain" description="HTH lacI-type" evidence="5">
    <location>
        <begin position="7"/>
        <end position="62"/>
    </location>
</feature>
<evidence type="ECO:0000256" key="4">
    <source>
        <dbReference type="ARBA" id="ARBA00023163"/>
    </source>
</evidence>
<dbReference type="Gene3D" id="1.10.260.40">
    <property type="entry name" value="lambda repressor-like DNA-binding domains"/>
    <property type="match status" value="1"/>
</dbReference>
<evidence type="ECO:0000256" key="2">
    <source>
        <dbReference type="ARBA" id="ARBA00023015"/>
    </source>
</evidence>
<keyword evidence="3" id="KW-0238">DNA-binding</keyword>
<dbReference type="CDD" id="cd01392">
    <property type="entry name" value="HTH_LacI"/>
    <property type="match status" value="1"/>
</dbReference>
<protein>
    <submittedName>
        <fullName evidence="7">KDG operon repressor</fullName>
    </submittedName>
</protein>
<keyword evidence="2" id="KW-0805">Transcription regulation</keyword>
<accession>A0A919Y3F0</accession>
<dbReference type="AlphaFoldDB" id="A0A919Y3F0"/>
<evidence type="ECO:0000256" key="1">
    <source>
        <dbReference type="ARBA" id="ARBA00022491"/>
    </source>
</evidence>
<dbReference type="PROSITE" id="PS00356">
    <property type="entry name" value="HTH_LACI_1"/>
    <property type="match status" value="1"/>
</dbReference>
<keyword evidence="8" id="KW-1185">Reference proteome</keyword>
<proteinExistence type="predicted"/>
<dbReference type="InterPro" id="IPR010982">
    <property type="entry name" value="Lambda_DNA-bd_dom_sf"/>
</dbReference>
<dbReference type="EMBL" id="BORS01000013">
    <property type="protein sequence ID" value="GIO43907.1"/>
    <property type="molecule type" value="Genomic_DNA"/>
</dbReference>
<dbReference type="InterPro" id="IPR028082">
    <property type="entry name" value="Peripla_BP_I"/>
</dbReference>
<dbReference type="PROSITE" id="PS50943">
    <property type="entry name" value="HTH_CROC1"/>
    <property type="match status" value="1"/>
</dbReference>
<evidence type="ECO:0000256" key="3">
    <source>
        <dbReference type="ARBA" id="ARBA00023125"/>
    </source>
</evidence>
<dbReference type="CDD" id="cd19977">
    <property type="entry name" value="PBP1_EndR-like"/>
    <property type="match status" value="1"/>
</dbReference>
<name>A0A919Y3F0_9BACL</name>
<dbReference type="Pfam" id="PF00356">
    <property type="entry name" value="LacI"/>
    <property type="match status" value="1"/>
</dbReference>